<dbReference type="InterPro" id="IPR036662">
    <property type="entry name" value="PTS_EIIA_man-typ_sf"/>
</dbReference>
<evidence type="ECO:0000256" key="5">
    <source>
        <dbReference type="ARBA" id="ARBA00022679"/>
    </source>
</evidence>
<keyword evidence="4" id="KW-0762">Sugar transport</keyword>
<proteinExistence type="predicted"/>
<keyword evidence="7" id="KW-0418">Kinase</keyword>
<evidence type="ECO:0000259" key="8">
    <source>
        <dbReference type="PROSITE" id="PS51096"/>
    </source>
</evidence>
<reference evidence="9 10" key="1">
    <citation type="submission" date="2016-10" db="EMBL/GenBank/DDBJ databases">
        <authorList>
            <person name="de Groot N.N."/>
        </authorList>
    </citation>
    <scope>NUCLEOTIDE SEQUENCE [LARGE SCALE GENOMIC DNA]</scope>
    <source>
        <strain evidence="9 10">MP1X4</strain>
    </source>
</reference>
<dbReference type="OrthoDB" id="9799827at2"/>
<dbReference type="PANTHER" id="PTHR33799">
    <property type="entry name" value="PTS PERMEASE-RELATED-RELATED"/>
    <property type="match status" value="1"/>
</dbReference>
<evidence type="ECO:0000256" key="3">
    <source>
        <dbReference type="ARBA" id="ARBA00022490"/>
    </source>
</evidence>
<dbReference type="CDD" id="cd00006">
    <property type="entry name" value="PTS_IIA_man"/>
    <property type="match status" value="1"/>
</dbReference>
<dbReference type="GO" id="GO:0016020">
    <property type="term" value="C:membrane"/>
    <property type="evidence" value="ECO:0007669"/>
    <property type="project" value="InterPro"/>
</dbReference>
<sequence length="144" mass="16039">MEQPKKRKYLIATHGTFSTGVKSSLNMIIGDTENLYIIEAYVDDKVNIEDQIKLVLDEISNEDELIIFSDIMGGSVTNQLLQQVLKSNAHIVSGFNLPLLIEIMLADAETPIAEVIDDAIINAKEQMVYVNKLINSNNGEDQDD</sequence>
<dbReference type="GO" id="GO:0009401">
    <property type="term" value="P:phosphoenolpyruvate-dependent sugar phosphotransferase system"/>
    <property type="evidence" value="ECO:0007669"/>
    <property type="project" value="UniProtKB-KW"/>
</dbReference>
<keyword evidence="3" id="KW-0963">Cytoplasm</keyword>
<organism evidence="9 10">
    <name type="scientific">Mucilaginibacter mallensis</name>
    <dbReference type="NCBI Taxonomy" id="652787"/>
    <lineage>
        <taxon>Bacteria</taxon>
        <taxon>Pseudomonadati</taxon>
        <taxon>Bacteroidota</taxon>
        <taxon>Sphingobacteriia</taxon>
        <taxon>Sphingobacteriales</taxon>
        <taxon>Sphingobacteriaceae</taxon>
        <taxon>Mucilaginibacter</taxon>
    </lineage>
</organism>
<dbReference type="EMBL" id="LT629740">
    <property type="protein sequence ID" value="SDT00762.1"/>
    <property type="molecule type" value="Genomic_DNA"/>
</dbReference>
<dbReference type="AlphaFoldDB" id="A0A1H1WUP6"/>
<dbReference type="InterPro" id="IPR051471">
    <property type="entry name" value="Bacterial_PTS_sugar_comp"/>
</dbReference>
<evidence type="ECO:0000256" key="2">
    <source>
        <dbReference type="ARBA" id="ARBA00022448"/>
    </source>
</evidence>
<evidence type="ECO:0000313" key="9">
    <source>
        <dbReference type="EMBL" id="SDT00762.1"/>
    </source>
</evidence>
<name>A0A1H1WUP6_MUCMA</name>
<dbReference type="GO" id="GO:0016301">
    <property type="term" value="F:kinase activity"/>
    <property type="evidence" value="ECO:0007669"/>
    <property type="project" value="UniProtKB-KW"/>
</dbReference>
<dbReference type="Proteomes" id="UP000199679">
    <property type="component" value="Chromosome I"/>
</dbReference>
<evidence type="ECO:0000256" key="6">
    <source>
        <dbReference type="ARBA" id="ARBA00022683"/>
    </source>
</evidence>
<dbReference type="STRING" id="652787.SAMN05216490_2284"/>
<dbReference type="Pfam" id="PF03610">
    <property type="entry name" value="EIIA-man"/>
    <property type="match status" value="1"/>
</dbReference>
<accession>A0A1H1WUP6</accession>
<comment type="subcellular location">
    <subcellularLocation>
        <location evidence="1">Cytoplasm</location>
    </subcellularLocation>
</comment>
<dbReference type="PANTHER" id="PTHR33799:SF1">
    <property type="entry name" value="PTS SYSTEM MANNOSE-SPECIFIC EIIAB COMPONENT-RELATED"/>
    <property type="match status" value="1"/>
</dbReference>
<dbReference type="RefSeq" id="WP_091372509.1">
    <property type="nucleotide sequence ID" value="NZ_LT629740.1"/>
</dbReference>
<evidence type="ECO:0000313" key="10">
    <source>
        <dbReference type="Proteomes" id="UP000199679"/>
    </source>
</evidence>
<protein>
    <submittedName>
        <fullName evidence="9">PTS system, fructoselysine and glucoselysine-specific IIA component</fullName>
    </submittedName>
</protein>
<evidence type="ECO:0000256" key="1">
    <source>
        <dbReference type="ARBA" id="ARBA00004496"/>
    </source>
</evidence>
<keyword evidence="10" id="KW-1185">Reference proteome</keyword>
<evidence type="ECO:0000256" key="4">
    <source>
        <dbReference type="ARBA" id="ARBA00022597"/>
    </source>
</evidence>
<dbReference type="PROSITE" id="PS51096">
    <property type="entry name" value="PTS_EIIA_TYPE_4"/>
    <property type="match status" value="1"/>
</dbReference>
<dbReference type="SUPFAM" id="SSF53062">
    <property type="entry name" value="PTS system fructose IIA component-like"/>
    <property type="match status" value="1"/>
</dbReference>
<dbReference type="Gene3D" id="3.40.50.510">
    <property type="entry name" value="Phosphotransferase system, mannose-type IIA component"/>
    <property type="match status" value="1"/>
</dbReference>
<keyword evidence="6" id="KW-0598">Phosphotransferase system</keyword>
<dbReference type="GO" id="GO:0005737">
    <property type="term" value="C:cytoplasm"/>
    <property type="evidence" value="ECO:0007669"/>
    <property type="project" value="UniProtKB-SubCell"/>
</dbReference>
<evidence type="ECO:0000256" key="7">
    <source>
        <dbReference type="ARBA" id="ARBA00022777"/>
    </source>
</evidence>
<gene>
    <name evidence="9" type="ORF">SAMN05216490_2284</name>
</gene>
<feature type="domain" description="PTS EIIA type-4" evidence="8">
    <location>
        <begin position="6"/>
        <end position="128"/>
    </location>
</feature>
<dbReference type="InterPro" id="IPR004701">
    <property type="entry name" value="PTS_EIIA_man-typ"/>
</dbReference>
<keyword evidence="5" id="KW-0808">Transferase</keyword>
<dbReference type="InterPro" id="IPR033887">
    <property type="entry name" value="PTS_IIA_man"/>
</dbReference>
<keyword evidence="2" id="KW-0813">Transport</keyword>